<evidence type="ECO:0000313" key="3">
    <source>
        <dbReference type="EMBL" id="VAX18833.1"/>
    </source>
</evidence>
<dbReference type="InterPro" id="IPR036157">
    <property type="entry name" value="dUTPase-like_sf"/>
</dbReference>
<feature type="domain" description="2'-deoxycytidine 5'-triphosphate deaminase C-terminal" evidence="2">
    <location>
        <begin position="207"/>
        <end position="390"/>
    </location>
</feature>
<evidence type="ECO:0000259" key="1">
    <source>
        <dbReference type="Pfam" id="PF06559"/>
    </source>
</evidence>
<sequence length="392" mass="44384">MTEQEYWYGGALPSQDIQSLINEGQVQIGYDRADIGIQPASLDLSLGSVAYRLQASFLPQGNSVRERMEDLIMYEINLEKGAILEKGAVYLIPLRERLALPNYIKGKTNPKSSIGRLDVFTRVITDYCARFEDVASNYKGELFLEVVPRSFTIKVKTGQRLNQLRLFEIAPQADNSAVIAPYEKRQGIGNSDLTNLYTKEKLLYGADENFIEAHHRHLSDNGLLMSIDLSSANMDGGPIGFMAKKNSQVIDLEKIAHYDAEDFWEAIHTPKDGRLILEPEEFYIFASKERIRVPLNCAAEMVEFDAGSGELRTHYAGFFDPGFGYGKNGEVKGTKAVLEVRPHDVPFIIEDGQILFKMKYERMASEPDIWYGEEIGSNYHNQTLRLSKQFRQ</sequence>
<protein>
    <submittedName>
        <fullName evidence="3">Deoxycytidine triphosphate deaminase</fullName>
        <ecNumber evidence="3">3.5.4.13</ecNumber>
    </submittedName>
</protein>
<organism evidence="3">
    <name type="scientific">hydrothermal vent metagenome</name>
    <dbReference type="NCBI Taxonomy" id="652676"/>
    <lineage>
        <taxon>unclassified sequences</taxon>
        <taxon>metagenomes</taxon>
        <taxon>ecological metagenomes</taxon>
    </lineage>
</organism>
<dbReference type="PANTHER" id="PTHR42680:SF3">
    <property type="entry name" value="DCTP DEAMINASE"/>
    <property type="match status" value="1"/>
</dbReference>
<dbReference type="Pfam" id="PF22569">
    <property type="entry name" value="DCD_C"/>
    <property type="match status" value="1"/>
</dbReference>
<dbReference type="AlphaFoldDB" id="A0A3B1C2M9"/>
<dbReference type="Pfam" id="PF06559">
    <property type="entry name" value="DCD_N"/>
    <property type="match status" value="1"/>
</dbReference>
<accession>A0A3B1C2M9</accession>
<gene>
    <name evidence="3" type="ORF">MNBD_NITROSPINAE01-1702</name>
</gene>
<dbReference type="GO" id="GO:0008829">
    <property type="term" value="F:dCTP deaminase activity"/>
    <property type="evidence" value="ECO:0007669"/>
    <property type="project" value="UniProtKB-EC"/>
</dbReference>
<dbReference type="NCBIfam" id="NF005734">
    <property type="entry name" value="PRK07559.1"/>
    <property type="match status" value="1"/>
</dbReference>
<dbReference type="InterPro" id="IPR010550">
    <property type="entry name" value="DCD_N"/>
</dbReference>
<evidence type="ECO:0000259" key="2">
    <source>
        <dbReference type="Pfam" id="PF22569"/>
    </source>
</evidence>
<dbReference type="EMBL" id="UOGC01000081">
    <property type="protein sequence ID" value="VAX18833.1"/>
    <property type="molecule type" value="Genomic_DNA"/>
</dbReference>
<feature type="domain" description="2'-deoxycytidine 5'-triphosphate deaminase N-terminal" evidence="1">
    <location>
        <begin position="10"/>
        <end position="167"/>
    </location>
</feature>
<name>A0A3B1C2M9_9ZZZZ</name>
<dbReference type="EC" id="3.5.4.13" evidence="3"/>
<dbReference type="PANTHER" id="PTHR42680">
    <property type="entry name" value="DCTP DEAMINASE"/>
    <property type="match status" value="1"/>
</dbReference>
<dbReference type="SUPFAM" id="SSF51283">
    <property type="entry name" value="dUTPase-like"/>
    <property type="match status" value="2"/>
</dbReference>
<dbReference type="GO" id="GO:0009394">
    <property type="term" value="P:2'-deoxyribonucleotide metabolic process"/>
    <property type="evidence" value="ECO:0007669"/>
    <property type="project" value="InterPro"/>
</dbReference>
<proteinExistence type="predicted"/>
<dbReference type="InterPro" id="IPR053811">
    <property type="entry name" value="DCD_C"/>
</dbReference>
<dbReference type="Gene3D" id="2.70.40.10">
    <property type="match status" value="2"/>
</dbReference>
<keyword evidence="3" id="KW-0378">Hydrolase</keyword>
<reference evidence="3" key="1">
    <citation type="submission" date="2018-06" db="EMBL/GenBank/DDBJ databases">
        <authorList>
            <person name="Zhirakovskaya E."/>
        </authorList>
    </citation>
    <scope>NUCLEOTIDE SEQUENCE</scope>
</reference>